<organism evidence="2 3">
    <name type="scientific">Physocladia obscura</name>
    <dbReference type="NCBI Taxonomy" id="109957"/>
    <lineage>
        <taxon>Eukaryota</taxon>
        <taxon>Fungi</taxon>
        <taxon>Fungi incertae sedis</taxon>
        <taxon>Chytridiomycota</taxon>
        <taxon>Chytridiomycota incertae sedis</taxon>
        <taxon>Chytridiomycetes</taxon>
        <taxon>Chytridiales</taxon>
        <taxon>Chytriomycetaceae</taxon>
        <taxon>Physocladia</taxon>
    </lineage>
</organism>
<evidence type="ECO:0000313" key="3">
    <source>
        <dbReference type="Proteomes" id="UP001211907"/>
    </source>
</evidence>
<evidence type="ECO:0000256" key="1">
    <source>
        <dbReference type="SAM" id="MobiDB-lite"/>
    </source>
</evidence>
<reference evidence="2" key="1">
    <citation type="submission" date="2020-05" db="EMBL/GenBank/DDBJ databases">
        <title>Phylogenomic resolution of chytrid fungi.</title>
        <authorList>
            <person name="Stajich J.E."/>
            <person name="Amses K."/>
            <person name="Simmons R."/>
            <person name="Seto K."/>
            <person name="Myers J."/>
            <person name="Bonds A."/>
            <person name="Quandt C.A."/>
            <person name="Barry K."/>
            <person name="Liu P."/>
            <person name="Grigoriev I."/>
            <person name="Longcore J.E."/>
            <person name="James T.Y."/>
        </authorList>
    </citation>
    <scope>NUCLEOTIDE SEQUENCE</scope>
    <source>
        <strain evidence="2">JEL0513</strain>
    </source>
</reference>
<dbReference type="Proteomes" id="UP001211907">
    <property type="component" value="Unassembled WGS sequence"/>
</dbReference>
<sequence length="287" mass="32221">MSFDWAQLIRTTTGRRSTASKKSKAESQAEDPEISDSNPLTRDDAIVSAIRQTPACLLTPIQFFVSISGVLALAFAGFPDPIVSMKEQLTQISNGLVSMAIEQPNSYWPMVYLGALTSNDRQLTLDQLESLTTMSKKISFRLNKLAEKIIISEISYVIFSSRSLEKIVFRADIPLHASSFGGSTDDNENETAAAVEFIPDDQKSAVQQSLLASEQIKVYIKEVSKPGYRSQWFRSYCQETTLAVFVAKYLSLIEVISEYRNAVDKLLPGYYNWFENDALHFVIRNVR</sequence>
<protein>
    <submittedName>
        <fullName evidence="2">Uncharacterized protein</fullName>
    </submittedName>
</protein>
<feature type="region of interest" description="Disordered" evidence="1">
    <location>
        <begin position="14"/>
        <end position="40"/>
    </location>
</feature>
<dbReference type="EMBL" id="JADGJH010000495">
    <property type="protein sequence ID" value="KAJ3127765.1"/>
    <property type="molecule type" value="Genomic_DNA"/>
</dbReference>
<accession>A0AAD5XE61</accession>
<keyword evidence="3" id="KW-1185">Reference proteome</keyword>
<gene>
    <name evidence="2" type="ORF">HK100_009564</name>
</gene>
<dbReference type="AlphaFoldDB" id="A0AAD5XE61"/>
<proteinExistence type="predicted"/>
<evidence type="ECO:0000313" key="2">
    <source>
        <dbReference type="EMBL" id="KAJ3127765.1"/>
    </source>
</evidence>
<comment type="caution">
    <text evidence="2">The sequence shown here is derived from an EMBL/GenBank/DDBJ whole genome shotgun (WGS) entry which is preliminary data.</text>
</comment>
<name>A0AAD5XE61_9FUNG</name>